<evidence type="ECO:0000313" key="8">
    <source>
        <dbReference type="Proteomes" id="UP001351900"/>
    </source>
</evidence>
<comment type="cofactor">
    <cofactor evidence="1">
        <name>[4Fe-4S] cluster</name>
        <dbReference type="ChEBI" id="CHEBI:49883"/>
    </cofactor>
</comment>
<keyword evidence="2" id="KW-0004">4Fe-4S</keyword>
<dbReference type="CDD" id="cd01335">
    <property type="entry name" value="Radical_SAM"/>
    <property type="match status" value="1"/>
</dbReference>
<dbReference type="SFLD" id="SFLDS00029">
    <property type="entry name" value="Radical_SAM"/>
    <property type="match status" value="1"/>
</dbReference>
<evidence type="ECO:0000256" key="3">
    <source>
        <dbReference type="ARBA" id="ARBA00022691"/>
    </source>
</evidence>
<gene>
    <name evidence="7" type="ORF">V2V91_12680</name>
</gene>
<keyword evidence="6" id="KW-0411">Iron-sulfur</keyword>
<dbReference type="Gene3D" id="3.20.20.70">
    <property type="entry name" value="Aldolase class I"/>
    <property type="match status" value="1"/>
</dbReference>
<evidence type="ECO:0000256" key="6">
    <source>
        <dbReference type="ARBA" id="ARBA00023014"/>
    </source>
</evidence>
<keyword evidence="3" id="KW-0949">S-adenosyl-L-methionine</keyword>
<dbReference type="SFLD" id="SFLDF00299">
    <property type="entry name" value="anaerobic_ribonucleoside-triph"/>
    <property type="match status" value="1"/>
</dbReference>
<evidence type="ECO:0000256" key="1">
    <source>
        <dbReference type="ARBA" id="ARBA00001966"/>
    </source>
</evidence>
<dbReference type="SUPFAM" id="SSF102114">
    <property type="entry name" value="Radical SAM enzymes"/>
    <property type="match status" value="1"/>
</dbReference>
<sequence length="211" mass="22984">MARIVPRTIAEGPGERFAVWVQGCSIRCPGCFNPQFWGARGGTEQTVHDLLDAVPVDVEGVTLLGGEPFEQPGSLGVFAEQVRARGQSIMTFSGYTVAQLQSRARTDAGVARLLAATDLLVDGPFDRNQIDRERPWVGSRNQGFHALSSRYDALVNRWHESSDLLEVRVLSSGQVEINGWAETRDIEDLLHGLLLNGRIGTRTGGTANVLS</sequence>
<dbReference type="Pfam" id="PF13353">
    <property type="entry name" value="Fer4_12"/>
    <property type="match status" value="1"/>
</dbReference>
<evidence type="ECO:0000256" key="4">
    <source>
        <dbReference type="ARBA" id="ARBA00022723"/>
    </source>
</evidence>
<protein>
    <submittedName>
        <fullName evidence="7">4Fe-4S single cluster domain-containing protein</fullName>
    </submittedName>
</protein>
<evidence type="ECO:0000313" key="7">
    <source>
        <dbReference type="EMBL" id="MEF2255981.1"/>
    </source>
</evidence>
<dbReference type="Proteomes" id="UP001351900">
    <property type="component" value="Unassembled WGS sequence"/>
</dbReference>
<dbReference type="InterPro" id="IPR034457">
    <property type="entry name" value="Organic_radical-activating"/>
</dbReference>
<proteinExistence type="predicted"/>
<keyword evidence="8" id="KW-1185">Reference proteome</keyword>
<dbReference type="SFLD" id="SFLDG01063">
    <property type="entry name" value="activating_enzymes__group_1"/>
    <property type="match status" value="1"/>
</dbReference>
<dbReference type="PANTHER" id="PTHR30352:SF2">
    <property type="entry name" value="ANAEROBIC RIBONUCLEOSIDE-TRIPHOSPHATE REDUCTASE-ACTIVATING PROTEIN"/>
    <property type="match status" value="1"/>
</dbReference>
<keyword evidence="5" id="KW-0408">Iron</keyword>
<organism evidence="7 8">
    <name type="scientific">Microbacterium schleiferi</name>
    <dbReference type="NCBI Taxonomy" id="69362"/>
    <lineage>
        <taxon>Bacteria</taxon>
        <taxon>Bacillati</taxon>
        <taxon>Actinomycetota</taxon>
        <taxon>Actinomycetes</taxon>
        <taxon>Micrococcales</taxon>
        <taxon>Microbacteriaceae</taxon>
        <taxon>Microbacterium</taxon>
    </lineage>
</organism>
<dbReference type="InterPro" id="IPR058240">
    <property type="entry name" value="rSAM_sf"/>
</dbReference>
<keyword evidence="4" id="KW-0479">Metal-binding</keyword>
<reference evidence="7 8" key="1">
    <citation type="submission" date="2024-01" db="EMBL/GenBank/DDBJ databases">
        <title>the genome sequence of strain Microbacterium schleiferi NBRC 15075.</title>
        <authorList>
            <person name="Ding Y."/>
            <person name="Zhang G."/>
        </authorList>
    </citation>
    <scope>NUCLEOTIDE SEQUENCE [LARGE SCALE GENOMIC DNA]</scope>
    <source>
        <strain evidence="7 8">NBRC 15075</strain>
    </source>
</reference>
<dbReference type="InterPro" id="IPR007197">
    <property type="entry name" value="rSAM"/>
</dbReference>
<evidence type="ECO:0000256" key="5">
    <source>
        <dbReference type="ARBA" id="ARBA00023004"/>
    </source>
</evidence>
<dbReference type="SFLD" id="SFLDG01066">
    <property type="entry name" value="organic_radical-activating_enz"/>
    <property type="match status" value="1"/>
</dbReference>
<dbReference type="InterPro" id="IPR013785">
    <property type="entry name" value="Aldolase_TIM"/>
</dbReference>
<dbReference type="RefSeq" id="WP_331792123.1">
    <property type="nucleotide sequence ID" value="NZ_BAAAUO010000012.1"/>
</dbReference>
<dbReference type="EMBL" id="JAZHOV010000007">
    <property type="protein sequence ID" value="MEF2255981.1"/>
    <property type="molecule type" value="Genomic_DNA"/>
</dbReference>
<evidence type="ECO:0000256" key="2">
    <source>
        <dbReference type="ARBA" id="ARBA00022485"/>
    </source>
</evidence>
<dbReference type="PANTHER" id="PTHR30352">
    <property type="entry name" value="PYRUVATE FORMATE-LYASE-ACTIVATING ENZYME"/>
    <property type="match status" value="1"/>
</dbReference>
<accession>A0ABU7V8H1</accession>
<name>A0ABU7V8H1_9MICO</name>
<comment type="caution">
    <text evidence="7">The sequence shown here is derived from an EMBL/GenBank/DDBJ whole genome shotgun (WGS) entry which is preliminary data.</text>
</comment>
<dbReference type="InterPro" id="IPR012837">
    <property type="entry name" value="NrdG"/>
</dbReference>